<dbReference type="EMBL" id="BTGU01000109">
    <property type="protein sequence ID" value="GMN61298.1"/>
    <property type="molecule type" value="Genomic_DNA"/>
</dbReference>
<gene>
    <name evidence="1" type="ORF">TIFTF001_030395</name>
</gene>
<accession>A0AA88DTL9</accession>
<proteinExistence type="predicted"/>
<protein>
    <submittedName>
        <fullName evidence="1">Uncharacterized protein</fullName>
    </submittedName>
</protein>
<reference evidence="1" key="1">
    <citation type="submission" date="2023-07" db="EMBL/GenBank/DDBJ databases">
        <title>draft genome sequence of fig (Ficus carica).</title>
        <authorList>
            <person name="Takahashi T."/>
            <person name="Nishimura K."/>
        </authorList>
    </citation>
    <scope>NUCLEOTIDE SEQUENCE</scope>
</reference>
<name>A0AA88DTL9_FICCA</name>
<organism evidence="1 2">
    <name type="scientific">Ficus carica</name>
    <name type="common">Common fig</name>
    <dbReference type="NCBI Taxonomy" id="3494"/>
    <lineage>
        <taxon>Eukaryota</taxon>
        <taxon>Viridiplantae</taxon>
        <taxon>Streptophyta</taxon>
        <taxon>Embryophyta</taxon>
        <taxon>Tracheophyta</taxon>
        <taxon>Spermatophyta</taxon>
        <taxon>Magnoliopsida</taxon>
        <taxon>eudicotyledons</taxon>
        <taxon>Gunneridae</taxon>
        <taxon>Pentapetalae</taxon>
        <taxon>rosids</taxon>
        <taxon>fabids</taxon>
        <taxon>Rosales</taxon>
        <taxon>Moraceae</taxon>
        <taxon>Ficeae</taxon>
        <taxon>Ficus</taxon>
    </lineage>
</organism>
<comment type="caution">
    <text evidence="1">The sequence shown here is derived from an EMBL/GenBank/DDBJ whole genome shotgun (WGS) entry which is preliminary data.</text>
</comment>
<evidence type="ECO:0000313" key="2">
    <source>
        <dbReference type="Proteomes" id="UP001187192"/>
    </source>
</evidence>
<keyword evidence="2" id="KW-1185">Reference proteome</keyword>
<sequence>MGAFKFQKDQTRVSVGVGFQDRRLGSGYGMGTESGFGVGVEVELGYKTEIEVRVRFWDEVGLRDGGWGRVSGLGRGRSGRWLGSGFGKGSRSGFEVGF</sequence>
<dbReference type="AlphaFoldDB" id="A0AA88DTL9"/>
<evidence type="ECO:0000313" key="1">
    <source>
        <dbReference type="EMBL" id="GMN61298.1"/>
    </source>
</evidence>
<dbReference type="Proteomes" id="UP001187192">
    <property type="component" value="Unassembled WGS sequence"/>
</dbReference>